<proteinExistence type="predicted"/>
<evidence type="ECO:0000313" key="2">
    <source>
        <dbReference type="Proteomes" id="UP000194265"/>
    </source>
</evidence>
<protein>
    <submittedName>
        <fullName evidence="1">Uncharacterized protein</fullName>
    </submittedName>
</protein>
<accession>A0A1X9T2V6</accession>
<evidence type="ECO:0000313" key="1">
    <source>
        <dbReference type="EMBL" id="ARR02872.1"/>
    </source>
</evidence>
<gene>
    <name evidence="1" type="ORF">CVIC8964_1491</name>
</gene>
<reference evidence="1 2" key="1">
    <citation type="journal article" date="2017" name="Genome Biol. Evol.">
        <title>Comparative Genomic Analysis Identifies a Campylobacter Clade Deficient in Selenium Metabolism.</title>
        <authorList>
            <person name="Miller W.G."/>
            <person name="Yee E."/>
            <person name="Lopes B.S."/>
            <person name="Chapman M.H."/>
            <person name="Huynh S."/>
            <person name="Bono J.L."/>
            <person name="Parker C.T."/>
            <person name="Strachan N.J.C."/>
            <person name="Forbes K.J."/>
        </authorList>
    </citation>
    <scope>NUCLEOTIDE SEQUENCE [LARGE SCALE GENOMIC DNA]</scope>
    <source>
        <strain evidence="1 2">RM8964</strain>
    </source>
</reference>
<dbReference type="AlphaFoldDB" id="A0A1X9T2V6"/>
<name>A0A1X9T2V6_9BACT</name>
<dbReference type="Proteomes" id="UP000194265">
    <property type="component" value="Chromosome"/>
</dbReference>
<dbReference type="EMBL" id="CP018791">
    <property type="protein sequence ID" value="ARR02872.1"/>
    <property type="molecule type" value="Genomic_DNA"/>
</dbReference>
<organism evidence="1 2">
    <name type="scientific">Campylobacter vicugnae</name>
    <dbReference type="NCBI Taxonomy" id="1660076"/>
    <lineage>
        <taxon>Bacteria</taxon>
        <taxon>Pseudomonadati</taxon>
        <taxon>Campylobacterota</taxon>
        <taxon>Epsilonproteobacteria</taxon>
        <taxon>Campylobacterales</taxon>
        <taxon>Campylobacteraceae</taxon>
        <taxon>Campylobacter</taxon>
    </lineage>
</organism>
<sequence>MPNSSKEFLKQRRALQQATAKERKGLSMTTISDITGIPYDTLKSWKVAGGYREKLFLWLKDSDESELIKRFE</sequence>
<dbReference type="RefSeq" id="WP_086255673.1">
    <property type="nucleotide sequence ID" value="NZ_CP018791.1"/>
</dbReference>